<evidence type="ECO:0000256" key="1">
    <source>
        <dbReference type="SAM" id="SignalP"/>
    </source>
</evidence>
<dbReference type="EMBL" id="CP139487">
    <property type="protein sequence ID" value="WPU67111.1"/>
    <property type="molecule type" value="Genomic_DNA"/>
</dbReference>
<reference evidence="2 3" key="1">
    <citation type="submission" date="2023-11" db="EMBL/GenBank/DDBJ databases">
        <title>Peredibacter starrii A3.12.</title>
        <authorList>
            <person name="Mitchell R.J."/>
        </authorList>
    </citation>
    <scope>NUCLEOTIDE SEQUENCE [LARGE SCALE GENOMIC DNA]</scope>
    <source>
        <strain evidence="2 3">A3.12</strain>
    </source>
</reference>
<evidence type="ECO:0000313" key="3">
    <source>
        <dbReference type="Proteomes" id="UP001324634"/>
    </source>
</evidence>
<dbReference type="KEGG" id="psti:SOO65_10130"/>
<evidence type="ECO:0000313" key="2">
    <source>
        <dbReference type="EMBL" id="WPU67111.1"/>
    </source>
</evidence>
<dbReference type="AlphaFoldDB" id="A0AAX4HVS5"/>
<proteinExistence type="predicted"/>
<sequence length="151" mass="16897">MKFLTLVFAVLCIAQAQAAETVVLEVPKNSWARELKAVFEVNKDNGRAWVSLNFREQFGGSGSRRDAPQMSVSTRVAGLSYDTASQNIIFEQDGALTECASVRTRGVSIFRHDNITMTGCKLKVRHVKKMVDNGYEVRKEDRTQVLLITNN</sequence>
<protein>
    <submittedName>
        <fullName evidence="2">Uncharacterized protein</fullName>
    </submittedName>
</protein>
<dbReference type="Proteomes" id="UP001324634">
    <property type="component" value="Chromosome"/>
</dbReference>
<feature type="signal peptide" evidence="1">
    <location>
        <begin position="1"/>
        <end position="18"/>
    </location>
</feature>
<keyword evidence="3" id="KW-1185">Reference proteome</keyword>
<name>A0AAX4HVS5_9BACT</name>
<accession>A0AAX4HVS5</accession>
<gene>
    <name evidence="2" type="ORF">SOO65_10130</name>
</gene>
<dbReference type="RefSeq" id="WP_321399980.1">
    <property type="nucleotide sequence ID" value="NZ_CP139487.1"/>
</dbReference>
<organism evidence="2 3">
    <name type="scientific">Peredibacter starrii</name>
    <dbReference type="NCBI Taxonomy" id="28202"/>
    <lineage>
        <taxon>Bacteria</taxon>
        <taxon>Pseudomonadati</taxon>
        <taxon>Bdellovibrionota</taxon>
        <taxon>Bacteriovoracia</taxon>
        <taxon>Bacteriovoracales</taxon>
        <taxon>Bacteriovoracaceae</taxon>
        <taxon>Peredibacter</taxon>
    </lineage>
</organism>
<keyword evidence="1" id="KW-0732">Signal</keyword>
<feature type="chain" id="PRO_5043533802" evidence="1">
    <location>
        <begin position="19"/>
        <end position="151"/>
    </location>
</feature>